<sequence length="315" mass="34469">MLAAALLLLVINVARVTRLIQPLAAARVAQLPATDAFHRGEKILILAPHPDDETLCCAGLIQQAQAAGAQVYITFMTSGDGFEFDAALEGHTLRPNAQTFRQLAVTRMAEARAAGQVLGVPVSHLTFLGYPDGSLLPLFLEHYTIPYLAPTTRLTRVTYPGTSSLGHSYTGQSLEGDLGRQVDRLNPDLMFVPAPQDAHADHRVTAYVALRLMAERGQAARLRFWVVHGGLEWPLPKGLHPDEPLTLPSRAVHLAWMRADLTPAQEQRKGQAIRAYHSQMLLLARFLEAFVRKNELLSRTPLPPGPLDTSVPVSP</sequence>
<reference evidence="1" key="2">
    <citation type="submission" date="2020-09" db="EMBL/GenBank/DDBJ databases">
        <authorList>
            <person name="Sun Q."/>
            <person name="Ohkuma M."/>
        </authorList>
    </citation>
    <scope>NUCLEOTIDE SEQUENCE</scope>
    <source>
        <strain evidence="1">JCM 31311</strain>
    </source>
</reference>
<organism evidence="1 2">
    <name type="scientific">Deinococcus ruber</name>
    <dbReference type="NCBI Taxonomy" id="1848197"/>
    <lineage>
        <taxon>Bacteria</taxon>
        <taxon>Thermotogati</taxon>
        <taxon>Deinococcota</taxon>
        <taxon>Deinococci</taxon>
        <taxon>Deinococcales</taxon>
        <taxon>Deinococcaceae</taxon>
        <taxon>Deinococcus</taxon>
    </lineage>
</organism>
<evidence type="ECO:0000313" key="1">
    <source>
        <dbReference type="EMBL" id="GGR21069.1"/>
    </source>
</evidence>
<dbReference type="InterPro" id="IPR003737">
    <property type="entry name" value="GlcNAc_PI_deacetylase-related"/>
</dbReference>
<dbReference type="SUPFAM" id="SSF102588">
    <property type="entry name" value="LmbE-like"/>
    <property type="match status" value="1"/>
</dbReference>
<comment type="caution">
    <text evidence="1">The sequence shown here is derived from an EMBL/GenBank/DDBJ whole genome shotgun (WGS) entry which is preliminary data.</text>
</comment>
<dbReference type="Pfam" id="PF02585">
    <property type="entry name" value="PIG-L"/>
    <property type="match status" value="1"/>
</dbReference>
<dbReference type="Proteomes" id="UP000603865">
    <property type="component" value="Unassembled WGS sequence"/>
</dbReference>
<dbReference type="InterPro" id="IPR024078">
    <property type="entry name" value="LmbE-like_dom_sf"/>
</dbReference>
<dbReference type="Gene3D" id="3.40.50.10320">
    <property type="entry name" value="LmbE-like"/>
    <property type="match status" value="1"/>
</dbReference>
<evidence type="ECO:0000313" key="2">
    <source>
        <dbReference type="Proteomes" id="UP000603865"/>
    </source>
</evidence>
<dbReference type="GO" id="GO:0016811">
    <property type="term" value="F:hydrolase activity, acting on carbon-nitrogen (but not peptide) bonds, in linear amides"/>
    <property type="evidence" value="ECO:0007669"/>
    <property type="project" value="TreeGrafter"/>
</dbReference>
<gene>
    <name evidence="1" type="ORF">GCM10008957_36670</name>
</gene>
<reference evidence="1" key="1">
    <citation type="journal article" date="2014" name="Int. J. Syst. Evol. Microbiol.">
        <title>Complete genome sequence of Corynebacterium casei LMG S-19264T (=DSM 44701T), isolated from a smear-ripened cheese.</title>
        <authorList>
            <consortium name="US DOE Joint Genome Institute (JGI-PGF)"/>
            <person name="Walter F."/>
            <person name="Albersmeier A."/>
            <person name="Kalinowski J."/>
            <person name="Ruckert C."/>
        </authorList>
    </citation>
    <scope>NUCLEOTIDE SEQUENCE</scope>
    <source>
        <strain evidence="1">JCM 31311</strain>
    </source>
</reference>
<proteinExistence type="predicted"/>
<dbReference type="PANTHER" id="PTHR12993">
    <property type="entry name" value="N-ACETYLGLUCOSAMINYL-PHOSPHATIDYLINOSITOL DE-N-ACETYLASE-RELATED"/>
    <property type="match status" value="1"/>
</dbReference>
<name>A0A918FCA5_9DEIO</name>
<dbReference type="EMBL" id="BMQL01000026">
    <property type="protein sequence ID" value="GGR21069.1"/>
    <property type="molecule type" value="Genomic_DNA"/>
</dbReference>
<dbReference type="PANTHER" id="PTHR12993:SF29">
    <property type="entry name" value="BLR3841 PROTEIN"/>
    <property type="match status" value="1"/>
</dbReference>
<protein>
    <submittedName>
        <fullName evidence="1">PIG-L domain-containing protein</fullName>
    </submittedName>
</protein>
<keyword evidence="2" id="KW-1185">Reference proteome</keyword>
<accession>A0A918FCA5</accession>
<dbReference type="AlphaFoldDB" id="A0A918FCA5"/>